<dbReference type="InterPro" id="IPR026466">
    <property type="entry name" value="Fim_isopep_form_D2_dom"/>
</dbReference>
<proteinExistence type="predicted"/>
<keyword evidence="5" id="KW-0472">Membrane</keyword>
<evidence type="ECO:0000256" key="2">
    <source>
        <dbReference type="ARBA" id="ARBA00022525"/>
    </source>
</evidence>
<feature type="domain" description="Gram-positive cocci surface proteins LPxTG" evidence="6">
    <location>
        <begin position="487"/>
        <end position="520"/>
    </location>
</feature>
<dbReference type="NCBIfam" id="TIGR04226">
    <property type="entry name" value="RrgB_K2N_iso_D2"/>
    <property type="match status" value="1"/>
</dbReference>
<keyword evidence="3" id="KW-0732">Signal</keyword>
<feature type="domain" description="Gram-positive pilin backbone subunit 2 Cna-B-like" evidence="7">
    <location>
        <begin position="204"/>
        <end position="340"/>
    </location>
</feature>
<evidence type="ECO:0000256" key="3">
    <source>
        <dbReference type="ARBA" id="ARBA00022729"/>
    </source>
</evidence>
<keyword evidence="5" id="KW-0812">Transmembrane</keyword>
<dbReference type="InterPro" id="IPR013783">
    <property type="entry name" value="Ig-like_fold"/>
</dbReference>
<dbReference type="Pfam" id="PF00746">
    <property type="entry name" value="Gram_pos_anchor"/>
    <property type="match status" value="1"/>
</dbReference>
<evidence type="ECO:0000259" key="6">
    <source>
        <dbReference type="Pfam" id="PF00746"/>
    </source>
</evidence>
<dbReference type="Pfam" id="PF16569">
    <property type="entry name" value="GramPos_pilinBB"/>
    <property type="match status" value="1"/>
</dbReference>
<evidence type="ECO:0000313" key="9">
    <source>
        <dbReference type="EMBL" id="KRL02633.1"/>
    </source>
</evidence>
<feature type="transmembrane region" description="Helical" evidence="5">
    <location>
        <begin position="497"/>
        <end position="516"/>
    </location>
</feature>
<dbReference type="EMBL" id="AZDU01000011">
    <property type="protein sequence ID" value="KRL02633.1"/>
    <property type="molecule type" value="Genomic_DNA"/>
</dbReference>
<dbReference type="Proteomes" id="UP000051074">
    <property type="component" value="Unassembled WGS sequence"/>
</dbReference>
<evidence type="ECO:0000256" key="1">
    <source>
        <dbReference type="ARBA" id="ARBA00022512"/>
    </source>
</evidence>
<evidence type="ECO:0000313" key="10">
    <source>
        <dbReference type="Proteomes" id="UP000051074"/>
    </source>
</evidence>
<name>A0A0R1M4C1_9LACO</name>
<dbReference type="Gene3D" id="2.60.40.740">
    <property type="match status" value="1"/>
</dbReference>
<keyword evidence="2" id="KW-0964">Secreted</keyword>
<keyword evidence="1" id="KW-0134">Cell wall</keyword>
<dbReference type="STRING" id="1293597.FC20_GL000192"/>
<dbReference type="InterPro" id="IPR019931">
    <property type="entry name" value="LPXTG_anchor"/>
</dbReference>
<dbReference type="Pfam" id="PF17802">
    <property type="entry name" value="SpaA"/>
    <property type="match status" value="1"/>
</dbReference>
<dbReference type="InterPro" id="IPR041033">
    <property type="entry name" value="SpaA_PFL_dom_1"/>
</dbReference>
<evidence type="ECO:0000256" key="4">
    <source>
        <dbReference type="ARBA" id="ARBA00023088"/>
    </source>
</evidence>
<organism evidence="9 10">
    <name type="scientific">Lactobacillus equicursoris DSM 19284 = JCM 14600 = CIP 110162</name>
    <dbReference type="NCBI Taxonomy" id="1293597"/>
    <lineage>
        <taxon>Bacteria</taxon>
        <taxon>Bacillati</taxon>
        <taxon>Bacillota</taxon>
        <taxon>Bacilli</taxon>
        <taxon>Lactobacillales</taxon>
        <taxon>Lactobacillaceae</taxon>
        <taxon>Lactobacillus</taxon>
    </lineage>
</organism>
<evidence type="ECO:0000256" key="5">
    <source>
        <dbReference type="SAM" id="Phobius"/>
    </source>
</evidence>
<keyword evidence="10" id="KW-1185">Reference proteome</keyword>
<feature type="domain" description="SpaA-like prealbumin fold" evidence="8">
    <location>
        <begin position="362"/>
        <end position="443"/>
    </location>
</feature>
<reference evidence="9 10" key="1">
    <citation type="journal article" date="2015" name="Genome Announc.">
        <title>Expanding the biotechnology potential of lactobacilli through comparative genomics of 213 strains and associated genera.</title>
        <authorList>
            <person name="Sun Z."/>
            <person name="Harris H.M."/>
            <person name="McCann A."/>
            <person name="Guo C."/>
            <person name="Argimon S."/>
            <person name="Zhang W."/>
            <person name="Yang X."/>
            <person name="Jeffery I.B."/>
            <person name="Cooney J.C."/>
            <person name="Kagawa T.F."/>
            <person name="Liu W."/>
            <person name="Song Y."/>
            <person name="Salvetti E."/>
            <person name="Wrobel A."/>
            <person name="Rasinkangas P."/>
            <person name="Parkhill J."/>
            <person name="Rea M.C."/>
            <person name="O'Sullivan O."/>
            <person name="Ritari J."/>
            <person name="Douillard F.P."/>
            <person name="Paul Ross R."/>
            <person name="Yang R."/>
            <person name="Briner A.E."/>
            <person name="Felis G.E."/>
            <person name="de Vos W.M."/>
            <person name="Barrangou R."/>
            <person name="Klaenhammer T.R."/>
            <person name="Caufield P.W."/>
            <person name="Cui Y."/>
            <person name="Zhang H."/>
            <person name="O'Toole P.W."/>
        </authorList>
    </citation>
    <scope>NUCLEOTIDE SEQUENCE [LARGE SCALE GENOMIC DNA]</scope>
    <source>
        <strain evidence="9 10">DSM 19284</strain>
    </source>
</reference>
<keyword evidence="4" id="KW-0572">Peptidoglycan-anchor</keyword>
<protein>
    <recommendedName>
        <fullName evidence="11">Isopeptide-forming domain-containing fimbrial protein</fullName>
    </recommendedName>
</protein>
<evidence type="ECO:0008006" key="11">
    <source>
        <dbReference type="Google" id="ProtNLM"/>
    </source>
</evidence>
<dbReference type="eggNOG" id="COG4932">
    <property type="taxonomic scope" value="Bacteria"/>
</dbReference>
<dbReference type="PATRIC" id="fig|1293597.4.peg.204"/>
<keyword evidence="5" id="KW-1133">Transmembrane helix</keyword>
<dbReference type="InterPro" id="IPR032334">
    <property type="entry name" value="GramPos_pilinBB"/>
</dbReference>
<gene>
    <name evidence="9" type="ORF">FC20_GL000192</name>
</gene>
<accession>A0A0R1M4C1</accession>
<comment type="caution">
    <text evidence="9">The sequence shown here is derived from an EMBL/GenBank/DDBJ whole genome shotgun (WGS) entry which is preliminary data.</text>
</comment>
<dbReference type="Gene3D" id="2.60.40.10">
    <property type="entry name" value="Immunoglobulins"/>
    <property type="match status" value="1"/>
</dbReference>
<sequence>MFVALPGLAKADTAPETIKLTINDKAKDFKYNGYRIMTAEVNGQDKDAVKYTLNDKYETAVLDAAKSVDSSVKDFTSFKAFLNKEENKKSTNSTTGESSEMRKFADQLYKNIQSAKLEPDKTFNSGDNTVNVDKEAGYYLLVDATADNTDNPHNYSATLLTGLVNKDVTLNVKSSTPIVHKKVLEGDKDKSARSYVDATDYAAGDTIPYMITGTISSQIKSYDNYTYYFTDELPKGLDLDESSIDVQAEKVTSGYAKGINATNATKLTKDTDWKATVTKNNDGTTSLRVDLKDLKKLVEDHKISTDDTIVVTYNAKLNKDAVIGAAGNVNNVQLHYSNNPTSGGEGKTTNKNAKVYTYELDVNKVTGQKALAGAGFTLYKKDANGEYKEVKVLTPDDAVAGSDSNVKNKYVFKELDQGEYKISETTVPKGYHKADDVTFKITATFEGQNTAGAALKTLSVDNNSLTADTKSGIVSTNVNNVSDTGLVLPSTGGMGRYIFLAVGALVVVAAVAFPSLKKKKLQ</sequence>
<evidence type="ECO:0000259" key="7">
    <source>
        <dbReference type="Pfam" id="PF16569"/>
    </source>
</evidence>
<evidence type="ECO:0000259" key="8">
    <source>
        <dbReference type="Pfam" id="PF17802"/>
    </source>
</evidence>
<dbReference type="AlphaFoldDB" id="A0A0R1M4C1"/>